<reference evidence="1 2" key="1">
    <citation type="submission" date="2019-01" db="EMBL/GenBank/DDBJ databases">
        <title>Sequencing of cultivated peanut Arachis hypogaea provides insights into genome evolution and oil improvement.</title>
        <authorList>
            <person name="Chen X."/>
        </authorList>
    </citation>
    <scope>NUCLEOTIDE SEQUENCE [LARGE SCALE GENOMIC DNA]</scope>
    <source>
        <strain evidence="2">cv. Fuhuasheng</strain>
        <tissue evidence="1">Leaves</tissue>
    </source>
</reference>
<gene>
    <name evidence="1" type="ORF">Ahy_B10g104923</name>
</gene>
<dbReference type="InterPro" id="IPR050796">
    <property type="entry name" value="SCF_F-box_component"/>
</dbReference>
<dbReference type="Gramene" id="arahy.Tifrunner.gnm2.ann2.Ah20g383600.1">
    <property type="protein sequence ID" value="arahy.Tifrunner.gnm2.ann2.Ah20g383600.1-CDS"/>
    <property type="gene ID" value="arahy.Tifrunner.gnm2.ann2.Ah20g383600"/>
</dbReference>
<dbReference type="AlphaFoldDB" id="A0A444X6T0"/>
<evidence type="ECO:0000313" key="1">
    <source>
        <dbReference type="EMBL" id="RYQ85372.1"/>
    </source>
</evidence>
<keyword evidence="2" id="KW-1185">Reference proteome</keyword>
<dbReference type="PANTHER" id="PTHR31672">
    <property type="entry name" value="BNACNNG10540D PROTEIN"/>
    <property type="match status" value="1"/>
</dbReference>
<name>A0A444X6T0_ARAHY</name>
<accession>A0A444X6T0</accession>
<dbReference type="EMBL" id="SDMP01000020">
    <property type="protein sequence ID" value="RYQ85372.1"/>
    <property type="molecule type" value="Genomic_DNA"/>
</dbReference>
<comment type="caution">
    <text evidence="1">The sequence shown here is derived from an EMBL/GenBank/DDBJ whole genome shotgun (WGS) entry which is preliminary data.</text>
</comment>
<sequence>MSDFLPTRTPLPHLGEDLIWRILVKADPKTVGRCRTVSRAWNFKLCTPTFVKENYKENKERNKSVIIGIGYPPSDQNSLWFIRAFVDDGRQVQFNVPMDINQFGFYAVIGSDHGNICLRILMGGLNSSYAFGFLQDTVEYRILHIWKKSFSQKTLSWSLYTSFERCWTQSGTFDTNAQKIGPKYVVNDGIFYWIGWQRPNFTQPESIIMFNLLQKMFHEATIPSQVPSDYNGLTHFNDGVGFVSYHNVGFTRQVLIWQLKSDWDHNLQWDKMVRVSGFGIPYTPTLFVGKDILSVMEARSGHRGSNDDTEGTDVIISRLKYMEEKRENMVHRTWQEHVNVKTITLHHEGLFMV</sequence>
<dbReference type="SUPFAM" id="SSF81383">
    <property type="entry name" value="F-box domain"/>
    <property type="match status" value="1"/>
</dbReference>
<dbReference type="InterPro" id="IPR036047">
    <property type="entry name" value="F-box-like_dom_sf"/>
</dbReference>
<dbReference type="Proteomes" id="UP000289738">
    <property type="component" value="Chromosome B10"/>
</dbReference>
<organism evidence="1 2">
    <name type="scientific">Arachis hypogaea</name>
    <name type="common">Peanut</name>
    <dbReference type="NCBI Taxonomy" id="3818"/>
    <lineage>
        <taxon>Eukaryota</taxon>
        <taxon>Viridiplantae</taxon>
        <taxon>Streptophyta</taxon>
        <taxon>Embryophyta</taxon>
        <taxon>Tracheophyta</taxon>
        <taxon>Spermatophyta</taxon>
        <taxon>Magnoliopsida</taxon>
        <taxon>eudicotyledons</taxon>
        <taxon>Gunneridae</taxon>
        <taxon>Pentapetalae</taxon>
        <taxon>rosids</taxon>
        <taxon>fabids</taxon>
        <taxon>Fabales</taxon>
        <taxon>Fabaceae</taxon>
        <taxon>Papilionoideae</taxon>
        <taxon>50 kb inversion clade</taxon>
        <taxon>dalbergioids sensu lato</taxon>
        <taxon>Dalbergieae</taxon>
        <taxon>Pterocarpus clade</taxon>
        <taxon>Arachis</taxon>
    </lineage>
</organism>
<protein>
    <recommendedName>
        <fullName evidence="3">F-box domain-containing protein</fullName>
    </recommendedName>
</protein>
<evidence type="ECO:0000313" key="2">
    <source>
        <dbReference type="Proteomes" id="UP000289738"/>
    </source>
</evidence>
<dbReference type="PANTHER" id="PTHR31672:SF13">
    <property type="entry name" value="F-BOX PROTEIN CPR30-LIKE"/>
    <property type="match status" value="1"/>
</dbReference>
<proteinExistence type="predicted"/>
<evidence type="ECO:0008006" key="3">
    <source>
        <dbReference type="Google" id="ProtNLM"/>
    </source>
</evidence>